<dbReference type="SUPFAM" id="SSF57603">
    <property type="entry name" value="FnI-like domain"/>
    <property type="match status" value="2"/>
</dbReference>
<accession>A0AAN8PHE2</accession>
<feature type="chain" id="PRO_5042997809" evidence="1">
    <location>
        <begin position="18"/>
        <end position="122"/>
    </location>
</feature>
<dbReference type="Gene3D" id="2.10.70.10">
    <property type="entry name" value="Complement Module, domain 1"/>
    <property type="match status" value="1"/>
</dbReference>
<keyword evidence="3" id="KW-1185">Reference proteome</keyword>
<name>A0AAN8PHE2_PATCE</name>
<dbReference type="Proteomes" id="UP001347796">
    <property type="component" value="Unassembled WGS sequence"/>
</dbReference>
<gene>
    <name evidence="2" type="ORF">SNE40_018047</name>
</gene>
<dbReference type="EMBL" id="JAZGQO010000012">
    <property type="protein sequence ID" value="KAK6172091.1"/>
    <property type="molecule type" value="Genomic_DNA"/>
</dbReference>
<reference evidence="2 3" key="1">
    <citation type="submission" date="2024-01" db="EMBL/GenBank/DDBJ databases">
        <title>The genome of the rayed Mediterranean limpet Patella caerulea (Linnaeus, 1758).</title>
        <authorList>
            <person name="Anh-Thu Weber A."/>
            <person name="Halstead-Nussloch G."/>
        </authorList>
    </citation>
    <scope>NUCLEOTIDE SEQUENCE [LARGE SCALE GENOMIC DNA]</scope>
    <source>
        <strain evidence="2">AATW-2023a</strain>
        <tissue evidence="2">Whole specimen</tissue>
    </source>
</reference>
<evidence type="ECO:0000256" key="1">
    <source>
        <dbReference type="SAM" id="SignalP"/>
    </source>
</evidence>
<dbReference type="AlphaFoldDB" id="A0AAN8PHE2"/>
<evidence type="ECO:0000313" key="2">
    <source>
        <dbReference type="EMBL" id="KAK6172091.1"/>
    </source>
</evidence>
<protein>
    <submittedName>
        <fullName evidence="2">Uncharacterized protein</fullName>
    </submittedName>
</protein>
<evidence type="ECO:0000313" key="3">
    <source>
        <dbReference type="Proteomes" id="UP001347796"/>
    </source>
</evidence>
<comment type="caution">
    <text evidence="2">The sequence shown here is derived from an EMBL/GenBank/DDBJ whole genome shotgun (WGS) entry which is preliminary data.</text>
</comment>
<proteinExistence type="predicted"/>
<organism evidence="2 3">
    <name type="scientific">Patella caerulea</name>
    <name type="common">Rayed Mediterranean limpet</name>
    <dbReference type="NCBI Taxonomy" id="87958"/>
    <lineage>
        <taxon>Eukaryota</taxon>
        <taxon>Metazoa</taxon>
        <taxon>Spiralia</taxon>
        <taxon>Lophotrochozoa</taxon>
        <taxon>Mollusca</taxon>
        <taxon>Gastropoda</taxon>
        <taxon>Patellogastropoda</taxon>
        <taxon>Patelloidea</taxon>
        <taxon>Patellidae</taxon>
        <taxon>Patella</taxon>
    </lineage>
</organism>
<sequence>MLTVVVLVALAGHVVTGANTECIYDRTVHHLGDVWTTVEGCNTCRCTPNGMICSFQDCEKQRFAKPNAGVADCNSEGDWYKHRDFWLIKDGCNTCYCLMPGNFRGYQVCTATDCSLVNHHIG</sequence>
<keyword evidence="1" id="KW-0732">Signal</keyword>
<feature type="signal peptide" evidence="1">
    <location>
        <begin position="1"/>
        <end position="17"/>
    </location>
</feature>